<dbReference type="AlphaFoldDB" id="A0A1S1X577"/>
<evidence type="ECO:0000313" key="2">
    <source>
        <dbReference type="Proteomes" id="UP000180088"/>
    </source>
</evidence>
<comment type="caution">
    <text evidence="1">The sequence shown here is derived from an EMBL/GenBank/DDBJ whole genome shotgun (WGS) entry which is preliminary data.</text>
</comment>
<dbReference type="Proteomes" id="UP000180088">
    <property type="component" value="Unassembled WGS sequence"/>
</dbReference>
<dbReference type="RefSeq" id="WP_158020788.1">
    <property type="nucleotide sequence ID" value="NZ_MKCS01000001.1"/>
</dbReference>
<dbReference type="EMBL" id="MKCS01000001">
    <property type="protein sequence ID" value="OHX14366.1"/>
    <property type="molecule type" value="Genomic_DNA"/>
</dbReference>
<evidence type="ECO:0000313" key="1">
    <source>
        <dbReference type="EMBL" id="OHX14366.1"/>
    </source>
</evidence>
<proteinExistence type="predicted"/>
<gene>
    <name evidence="1" type="ORF">BI347_13260</name>
</gene>
<accession>A0A1S1X577</accession>
<sequence>MQHALFMQNPGLAQPCANGHAAHLNPSSIPLSRLYWQEVCRSPQRAGSAVSHGRRLYLSAHADSMACRDNANTRLA</sequence>
<dbReference type="STRING" id="1903179.BI347_13260"/>
<organism evidence="1 2">
    <name type="scientific">Chromobacterium sphagni</name>
    <dbReference type="NCBI Taxonomy" id="1903179"/>
    <lineage>
        <taxon>Bacteria</taxon>
        <taxon>Pseudomonadati</taxon>
        <taxon>Pseudomonadota</taxon>
        <taxon>Betaproteobacteria</taxon>
        <taxon>Neisseriales</taxon>
        <taxon>Chromobacteriaceae</taxon>
        <taxon>Chromobacterium</taxon>
    </lineage>
</organism>
<reference evidence="1 2" key="1">
    <citation type="submission" date="2016-09" db="EMBL/GenBank/DDBJ databases">
        <title>Chromobacterium muskegensis sp. nov., an insecticidal bacterium isolated from Sphagnum bogs.</title>
        <authorList>
            <person name="Sparks M.E."/>
            <person name="Blackburn M.B."/>
            <person name="Gundersen-Rindal D.E."/>
            <person name="Mitchell A."/>
            <person name="Farrar R."/>
            <person name="Kuhar D."/>
        </authorList>
    </citation>
    <scope>NUCLEOTIDE SEQUENCE [LARGE SCALE GENOMIC DNA]</scope>
    <source>
        <strain evidence="1 2">37-2</strain>
    </source>
</reference>
<name>A0A1S1X577_9NEIS</name>
<protein>
    <submittedName>
        <fullName evidence="1">Uncharacterized protein</fullName>
    </submittedName>
</protein>